<dbReference type="AlphaFoldDB" id="A0AAD8AMZ2"/>
<evidence type="ECO:0000313" key="2">
    <source>
        <dbReference type="Proteomes" id="UP001233172"/>
    </source>
</evidence>
<sequence length="93" mass="10621">MRTKCVAEESVDPIDAENTGRAFVTAIVEDEKILILSTEETIFLNQQAIDREIYYDAKRAFVLGGEEALKRKLAEPDLRNEQKDMLFGMIVKK</sequence>
<name>A0AAD8AMZ2_BIOPF</name>
<protein>
    <submittedName>
        <fullName evidence="1">Uncharacterized protein</fullName>
    </submittedName>
</protein>
<gene>
    <name evidence="1" type="ORF">Bpfe_031391</name>
</gene>
<evidence type="ECO:0000313" key="1">
    <source>
        <dbReference type="EMBL" id="KAK0039175.1"/>
    </source>
</evidence>
<reference evidence="1" key="1">
    <citation type="journal article" date="2023" name="PLoS Negl. Trop. Dis.">
        <title>A genome sequence for Biomphalaria pfeifferi, the major vector snail for the human-infecting parasite Schistosoma mansoni.</title>
        <authorList>
            <person name="Bu L."/>
            <person name="Lu L."/>
            <person name="Laidemitt M.R."/>
            <person name="Zhang S.M."/>
            <person name="Mutuku M."/>
            <person name="Mkoji G."/>
            <person name="Steinauer M."/>
            <person name="Loker E.S."/>
        </authorList>
    </citation>
    <scope>NUCLEOTIDE SEQUENCE</scope>
    <source>
        <strain evidence="1">KasaAsao</strain>
    </source>
</reference>
<reference evidence="1" key="2">
    <citation type="submission" date="2023-04" db="EMBL/GenBank/DDBJ databases">
        <authorList>
            <person name="Bu L."/>
            <person name="Lu L."/>
            <person name="Laidemitt M.R."/>
            <person name="Zhang S.M."/>
            <person name="Mutuku M."/>
            <person name="Mkoji G."/>
            <person name="Steinauer M."/>
            <person name="Loker E.S."/>
        </authorList>
    </citation>
    <scope>NUCLEOTIDE SEQUENCE</scope>
    <source>
        <strain evidence="1">KasaAsao</strain>
        <tissue evidence="1">Whole Snail</tissue>
    </source>
</reference>
<proteinExistence type="predicted"/>
<dbReference type="Proteomes" id="UP001233172">
    <property type="component" value="Unassembled WGS sequence"/>
</dbReference>
<comment type="caution">
    <text evidence="1">The sequence shown here is derived from an EMBL/GenBank/DDBJ whole genome shotgun (WGS) entry which is preliminary data.</text>
</comment>
<dbReference type="EMBL" id="JASAOG010000480">
    <property type="protein sequence ID" value="KAK0039175.1"/>
    <property type="molecule type" value="Genomic_DNA"/>
</dbReference>
<organism evidence="1 2">
    <name type="scientific">Biomphalaria pfeifferi</name>
    <name type="common">Bloodfluke planorb</name>
    <name type="synonym">Freshwater snail</name>
    <dbReference type="NCBI Taxonomy" id="112525"/>
    <lineage>
        <taxon>Eukaryota</taxon>
        <taxon>Metazoa</taxon>
        <taxon>Spiralia</taxon>
        <taxon>Lophotrochozoa</taxon>
        <taxon>Mollusca</taxon>
        <taxon>Gastropoda</taxon>
        <taxon>Heterobranchia</taxon>
        <taxon>Euthyneura</taxon>
        <taxon>Panpulmonata</taxon>
        <taxon>Hygrophila</taxon>
        <taxon>Lymnaeoidea</taxon>
        <taxon>Planorbidae</taxon>
        <taxon>Biomphalaria</taxon>
    </lineage>
</organism>
<keyword evidence="2" id="KW-1185">Reference proteome</keyword>
<accession>A0AAD8AMZ2</accession>